<dbReference type="Proteomes" id="UP000294419">
    <property type="component" value="Chromosome"/>
</dbReference>
<protein>
    <recommendedName>
        <fullName evidence="1">Glycosyltransferase 2-like domain-containing protein</fullName>
    </recommendedName>
</protein>
<dbReference type="InterPro" id="IPR001173">
    <property type="entry name" value="Glyco_trans_2-like"/>
</dbReference>
<dbReference type="KEGG" id="csal:NBC122_00644"/>
<dbReference type="GO" id="GO:0016758">
    <property type="term" value="F:hexosyltransferase activity"/>
    <property type="evidence" value="ECO:0007669"/>
    <property type="project" value="UniProtKB-ARBA"/>
</dbReference>
<dbReference type="SUPFAM" id="SSF53448">
    <property type="entry name" value="Nucleotide-diphospho-sugar transferases"/>
    <property type="match status" value="1"/>
</dbReference>
<organism evidence="2 3">
    <name type="scientific">Chryseobacterium salivictor</name>
    <dbReference type="NCBI Taxonomy" id="2547600"/>
    <lineage>
        <taxon>Bacteria</taxon>
        <taxon>Pseudomonadati</taxon>
        <taxon>Bacteroidota</taxon>
        <taxon>Flavobacteriia</taxon>
        <taxon>Flavobacteriales</taxon>
        <taxon>Weeksellaceae</taxon>
        <taxon>Chryseobacterium group</taxon>
        <taxon>Chryseobacterium</taxon>
    </lineage>
</organism>
<dbReference type="Pfam" id="PF00535">
    <property type="entry name" value="Glycos_transf_2"/>
    <property type="match status" value="1"/>
</dbReference>
<dbReference type="PANTHER" id="PTHR22916:SF3">
    <property type="entry name" value="UDP-GLCNAC:BETAGAL BETA-1,3-N-ACETYLGLUCOSAMINYLTRANSFERASE-LIKE PROTEIN 1"/>
    <property type="match status" value="1"/>
</dbReference>
<dbReference type="Gene3D" id="3.90.550.10">
    <property type="entry name" value="Spore Coat Polysaccharide Biosynthesis Protein SpsA, Chain A"/>
    <property type="match status" value="1"/>
</dbReference>
<reference evidence="2 3" key="1">
    <citation type="submission" date="2019-03" db="EMBL/GenBank/DDBJ databases">
        <authorList>
            <person name="Kim H."/>
            <person name="Yu S.-M."/>
        </authorList>
    </citation>
    <scope>NUCLEOTIDE SEQUENCE [LARGE SCALE GENOMIC DNA]</scope>
    <source>
        <strain evidence="2 3">NBC122</strain>
    </source>
</reference>
<accession>A0A4P6ZD64</accession>
<evidence type="ECO:0000313" key="3">
    <source>
        <dbReference type="Proteomes" id="UP000294419"/>
    </source>
</evidence>
<dbReference type="RefSeq" id="WP_165983185.1">
    <property type="nucleotide sequence ID" value="NZ_CP037954.1"/>
</dbReference>
<dbReference type="InterPro" id="IPR029044">
    <property type="entry name" value="Nucleotide-diphossugar_trans"/>
</dbReference>
<feature type="domain" description="Glycosyltransferase 2-like" evidence="1">
    <location>
        <begin position="15"/>
        <end position="156"/>
    </location>
</feature>
<sequence>MLSFEILTTVNNLAIIIPFYKKKYFEKTLKSLVNQSERNFSVYIGNDNSPDDIEDLLSEYADQLNFKYKKFSQNLGADYLTLQWDRCIALSDKEEWIMILGDDDVLGGNFVEEFYSHLDRVETSKIKVIRYASQLIDEADRKTSEIYYNPELEKAGTSYIRTLKGKGRSTLSEHIFARSAYDKHGFKHFPVAFGSDNVAWLEFPDMENIYSINTAVVSVRISKEHLSSREDNGLKYKRREGIYLFNRYIIENYALFFTKEEKFLILKKAYRNLRFATRNKLKTFEFLFFMFRKIGWKTVDIIKNNRYKD</sequence>
<gene>
    <name evidence="2" type="ORF">NBC122_00644</name>
</gene>
<dbReference type="CDD" id="cd00761">
    <property type="entry name" value="Glyco_tranf_GTA_type"/>
    <property type="match status" value="1"/>
</dbReference>
<evidence type="ECO:0000259" key="1">
    <source>
        <dbReference type="Pfam" id="PF00535"/>
    </source>
</evidence>
<dbReference type="PANTHER" id="PTHR22916">
    <property type="entry name" value="GLYCOSYLTRANSFERASE"/>
    <property type="match status" value="1"/>
</dbReference>
<name>A0A4P6ZD64_9FLAO</name>
<keyword evidence="3" id="KW-1185">Reference proteome</keyword>
<proteinExistence type="predicted"/>
<evidence type="ECO:0000313" key="2">
    <source>
        <dbReference type="EMBL" id="QBO57480.1"/>
    </source>
</evidence>
<dbReference type="EMBL" id="CP037954">
    <property type="protein sequence ID" value="QBO57480.1"/>
    <property type="molecule type" value="Genomic_DNA"/>
</dbReference>
<dbReference type="AlphaFoldDB" id="A0A4P6ZD64"/>